<dbReference type="InterPro" id="IPR009057">
    <property type="entry name" value="Homeodomain-like_sf"/>
</dbReference>
<dbReference type="Proteomes" id="UP000199376">
    <property type="component" value="Unassembled WGS sequence"/>
</dbReference>
<dbReference type="PANTHER" id="PTHR43479">
    <property type="entry name" value="ACREF/ENVCD OPERON REPRESSOR-RELATED"/>
    <property type="match status" value="1"/>
</dbReference>
<keyword evidence="5" id="KW-1185">Reference proteome</keyword>
<dbReference type="STRING" id="283737.SAMN05660453_1169"/>
<dbReference type="RefSeq" id="WP_091502941.1">
    <property type="nucleotide sequence ID" value="NZ_FOLI01000006.1"/>
</dbReference>
<protein>
    <submittedName>
        <fullName evidence="4">Transcriptional regulator, TetR family</fullName>
    </submittedName>
</protein>
<dbReference type="InterPro" id="IPR001647">
    <property type="entry name" value="HTH_TetR"/>
</dbReference>
<evidence type="ECO:0000313" key="4">
    <source>
        <dbReference type="EMBL" id="SFC14463.1"/>
    </source>
</evidence>
<dbReference type="InterPro" id="IPR050624">
    <property type="entry name" value="HTH-type_Tx_Regulator"/>
</dbReference>
<dbReference type="Gene3D" id="1.10.357.10">
    <property type="entry name" value="Tetracycline Repressor, domain 2"/>
    <property type="match status" value="1"/>
</dbReference>
<sequence length="196" mass="22974">MKREELKEQNRRRILQAATELMIQQGIAHTSIKEVSEKSGISFVTMYKYFDSKEALAEEVVYDFQKKHLDQLLEDVTDKDLSFKEMIRVFEKNQQELEELLGPEGFEEFRVFGQKSERIAAYFKEMQKQLVTMLIMAGRVSGVIHTKASNDSILMFVSWLMEYIENRHEELTEDQMADIESLFMYGLVGKGEHKNI</sequence>
<dbReference type="PRINTS" id="PR00455">
    <property type="entry name" value="HTHTETR"/>
</dbReference>
<evidence type="ECO:0000256" key="2">
    <source>
        <dbReference type="PROSITE-ProRule" id="PRU00335"/>
    </source>
</evidence>
<organism evidence="4 5">
    <name type="scientific">Fructobacillus durionis</name>
    <dbReference type="NCBI Taxonomy" id="283737"/>
    <lineage>
        <taxon>Bacteria</taxon>
        <taxon>Bacillati</taxon>
        <taxon>Bacillota</taxon>
        <taxon>Bacilli</taxon>
        <taxon>Lactobacillales</taxon>
        <taxon>Lactobacillaceae</taxon>
        <taxon>Fructobacillus</taxon>
    </lineage>
</organism>
<dbReference type="GO" id="GO:0003677">
    <property type="term" value="F:DNA binding"/>
    <property type="evidence" value="ECO:0007669"/>
    <property type="project" value="UniProtKB-UniRule"/>
</dbReference>
<feature type="domain" description="HTH tetR-type" evidence="3">
    <location>
        <begin position="8"/>
        <end position="68"/>
    </location>
</feature>
<name>A0A1I1GZ65_9LACO</name>
<feature type="DNA-binding region" description="H-T-H motif" evidence="2">
    <location>
        <begin position="31"/>
        <end position="50"/>
    </location>
</feature>
<proteinExistence type="predicted"/>
<evidence type="ECO:0000259" key="3">
    <source>
        <dbReference type="PROSITE" id="PS50977"/>
    </source>
</evidence>
<dbReference type="AlphaFoldDB" id="A0A1I1GZ65"/>
<dbReference type="EMBL" id="FOLI01000006">
    <property type="protein sequence ID" value="SFC14463.1"/>
    <property type="molecule type" value="Genomic_DNA"/>
</dbReference>
<dbReference type="PANTHER" id="PTHR43479:SF21">
    <property type="entry name" value="TRANSCRIPTIONAL REGULATOR, TETR FAMILY"/>
    <property type="match status" value="1"/>
</dbReference>
<gene>
    <name evidence="4" type="ORF">SAMN05660453_1169</name>
</gene>
<dbReference type="Pfam" id="PF00440">
    <property type="entry name" value="TetR_N"/>
    <property type="match status" value="1"/>
</dbReference>
<dbReference type="SUPFAM" id="SSF46689">
    <property type="entry name" value="Homeodomain-like"/>
    <property type="match status" value="1"/>
</dbReference>
<dbReference type="PROSITE" id="PS50977">
    <property type="entry name" value="HTH_TETR_2"/>
    <property type="match status" value="1"/>
</dbReference>
<reference evidence="4 5" key="1">
    <citation type="submission" date="2016-10" db="EMBL/GenBank/DDBJ databases">
        <authorList>
            <person name="de Groot N.N."/>
        </authorList>
    </citation>
    <scope>NUCLEOTIDE SEQUENCE [LARGE SCALE GENOMIC DNA]</scope>
    <source>
        <strain evidence="4 5">DSM 19113</strain>
    </source>
</reference>
<accession>A0A1I1GZ65</accession>
<evidence type="ECO:0000313" key="5">
    <source>
        <dbReference type="Proteomes" id="UP000199376"/>
    </source>
</evidence>
<evidence type="ECO:0000256" key="1">
    <source>
        <dbReference type="ARBA" id="ARBA00023125"/>
    </source>
</evidence>
<keyword evidence="1 2" id="KW-0238">DNA-binding</keyword>
<dbReference type="OrthoDB" id="113732at2"/>